<keyword evidence="2" id="KW-1185">Reference proteome</keyword>
<dbReference type="Proteomes" id="UP001198830">
    <property type="component" value="Unassembled WGS sequence"/>
</dbReference>
<proteinExistence type="predicted"/>
<accession>A0ABS8H101</accession>
<dbReference type="RefSeq" id="WP_228226508.1">
    <property type="nucleotide sequence ID" value="NZ_JAJGNP010000003.1"/>
</dbReference>
<evidence type="ECO:0000313" key="2">
    <source>
        <dbReference type="Proteomes" id="UP001198830"/>
    </source>
</evidence>
<sequence>MSDQLFAHSLLPRRMANPRSHLTEKKVTNMDAVTGEMWTINQYGVQGTDQLGKIWIGQPLPVGEDRLVFSGHVANAGKGVPVSLFHGTEALATCTANPGFIVEVPKRKGTYYIEMPVREERGRDVICRWEVVDQERQDMALVGEMPRNLPTASRPELLFGRMGHLFLAGDVDDSVGQFTRNASLPEESRSAWSDFFAQMPNWKQDYGLEKISLLVAPSKEEILRDHYPFRRAANTVFDDFMRHFGDKPVIMPRWELWNRRNLSYQTTGTDWTDCGASTAAQLLLKRWNLPESIPQTFKIERSTGNLGMKLTPPEMSAELVFGDDRSSRLAFDNRMPGQGHIQVYRNSAAPVFGKLVIFGDEQGISLADALSDAFEEVLYVHQPAMLDPALINLVKPTHMLLQIRQRAVYAAPNAGHSIFESGRERLAKMTEQERDQTKARLKTAPAEFQPLVTPLFD</sequence>
<gene>
    <name evidence="1" type="ORF">LL253_05760</name>
</gene>
<evidence type="ECO:0000313" key="1">
    <source>
        <dbReference type="EMBL" id="MCC4232199.1"/>
    </source>
</evidence>
<dbReference type="EMBL" id="JAJGNP010000003">
    <property type="protein sequence ID" value="MCC4232199.1"/>
    <property type="molecule type" value="Genomic_DNA"/>
</dbReference>
<organism evidence="1 2">
    <name type="scientific">Sphingobium soli</name>
    <dbReference type="NCBI Taxonomy" id="1591116"/>
    <lineage>
        <taxon>Bacteria</taxon>
        <taxon>Pseudomonadati</taxon>
        <taxon>Pseudomonadota</taxon>
        <taxon>Alphaproteobacteria</taxon>
        <taxon>Sphingomonadales</taxon>
        <taxon>Sphingomonadaceae</taxon>
        <taxon>Sphingobium</taxon>
    </lineage>
</organism>
<name>A0ABS8H101_9SPHN</name>
<comment type="caution">
    <text evidence="1">The sequence shown here is derived from an EMBL/GenBank/DDBJ whole genome shotgun (WGS) entry which is preliminary data.</text>
</comment>
<protein>
    <submittedName>
        <fullName evidence="1">Uncharacterized protein</fullName>
    </submittedName>
</protein>
<reference evidence="1 2" key="1">
    <citation type="submission" date="2021-10" db="EMBL/GenBank/DDBJ databases">
        <title>The diversity and Nitrogen Metabolism of Culturable Nitrate-Utilizing Bacteria Within the Oxygen Minimum Zone of the Changjiang (Yangtze River)Estuary.</title>
        <authorList>
            <person name="Zhang D."/>
            <person name="Zheng J."/>
            <person name="Liu S."/>
            <person name="He W."/>
        </authorList>
    </citation>
    <scope>NUCLEOTIDE SEQUENCE [LARGE SCALE GENOMIC DNA]</scope>
    <source>
        <strain evidence="1 2">FXH275-2</strain>
    </source>
</reference>